<name>A0A2H0NDZ7_9BACT</name>
<dbReference type="EMBL" id="PCWQ01000007">
    <property type="protein sequence ID" value="PIR07117.1"/>
    <property type="molecule type" value="Genomic_DNA"/>
</dbReference>
<comment type="caution">
    <text evidence="8">The sequence shown here is derived from an EMBL/GenBank/DDBJ whole genome shotgun (WGS) entry which is preliminary data.</text>
</comment>
<protein>
    <recommendedName>
        <fullName evidence="10">Clp R domain-containing protein</fullName>
    </recommendedName>
</protein>
<reference evidence="8 9" key="1">
    <citation type="submission" date="2017-09" db="EMBL/GenBank/DDBJ databases">
        <title>Depth-based differentiation of microbial function through sediment-hosted aquifers and enrichment of novel symbionts in the deep terrestrial subsurface.</title>
        <authorList>
            <person name="Probst A.J."/>
            <person name="Ladd B."/>
            <person name="Jarett J.K."/>
            <person name="Geller-Mcgrath D.E."/>
            <person name="Sieber C.M."/>
            <person name="Emerson J.B."/>
            <person name="Anantharaman K."/>
            <person name="Thomas B.C."/>
            <person name="Malmstrom R."/>
            <person name="Stieglmeier M."/>
            <person name="Klingl A."/>
            <person name="Woyke T."/>
            <person name="Ryan C.M."/>
            <person name="Banfield J.F."/>
        </authorList>
    </citation>
    <scope>NUCLEOTIDE SEQUENCE [LARGE SCALE GENOMIC DNA]</scope>
    <source>
        <strain evidence="8">CG11_big_fil_rev_8_21_14_0_20_36_20</strain>
    </source>
</reference>
<dbReference type="InterPro" id="IPR019489">
    <property type="entry name" value="Clp_ATPase_C"/>
</dbReference>
<evidence type="ECO:0000313" key="8">
    <source>
        <dbReference type="EMBL" id="PIR07117.1"/>
    </source>
</evidence>
<feature type="domain" description="AAA+ ATPase" evidence="6">
    <location>
        <begin position="634"/>
        <end position="802"/>
    </location>
</feature>
<dbReference type="PANTHER" id="PTHR11638">
    <property type="entry name" value="ATP-DEPENDENT CLP PROTEASE"/>
    <property type="match status" value="1"/>
</dbReference>
<dbReference type="InterPro" id="IPR041546">
    <property type="entry name" value="ClpA/ClpB_AAA_lid"/>
</dbReference>
<feature type="transmembrane region" description="Helical" evidence="5">
    <location>
        <begin position="103"/>
        <end position="121"/>
    </location>
</feature>
<evidence type="ECO:0000259" key="7">
    <source>
        <dbReference type="SMART" id="SM01086"/>
    </source>
</evidence>
<dbReference type="PANTHER" id="PTHR11638:SF18">
    <property type="entry name" value="HEAT SHOCK PROTEIN 104"/>
    <property type="match status" value="1"/>
</dbReference>
<dbReference type="InterPro" id="IPR004176">
    <property type="entry name" value="Clp_R_N"/>
</dbReference>
<keyword evidence="5" id="KW-0812">Transmembrane</keyword>
<dbReference type="Pfam" id="PF00004">
    <property type="entry name" value="AAA"/>
    <property type="match status" value="1"/>
</dbReference>
<dbReference type="GO" id="GO:0005524">
    <property type="term" value="F:ATP binding"/>
    <property type="evidence" value="ECO:0007669"/>
    <property type="project" value="UniProtKB-KW"/>
</dbReference>
<dbReference type="SMART" id="SM00382">
    <property type="entry name" value="AAA"/>
    <property type="match status" value="2"/>
</dbReference>
<feature type="transmembrane region" description="Helical" evidence="5">
    <location>
        <begin position="59"/>
        <end position="83"/>
    </location>
</feature>
<evidence type="ECO:0000256" key="5">
    <source>
        <dbReference type="SAM" id="Phobius"/>
    </source>
</evidence>
<keyword evidence="5" id="KW-1133">Transmembrane helix</keyword>
<dbReference type="CDD" id="cd19499">
    <property type="entry name" value="RecA-like_ClpB_Hsp104-like"/>
    <property type="match status" value="1"/>
</dbReference>
<keyword evidence="2" id="KW-0547">Nucleotide-binding</keyword>
<dbReference type="SUPFAM" id="SSF81923">
    <property type="entry name" value="Double Clp-N motif"/>
    <property type="match status" value="1"/>
</dbReference>
<dbReference type="Gene3D" id="3.40.50.300">
    <property type="entry name" value="P-loop containing nucleotide triphosphate hydrolases"/>
    <property type="match status" value="2"/>
</dbReference>
<dbReference type="GO" id="GO:0005737">
    <property type="term" value="C:cytoplasm"/>
    <property type="evidence" value="ECO:0007669"/>
    <property type="project" value="TreeGrafter"/>
</dbReference>
<dbReference type="GO" id="GO:0034605">
    <property type="term" value="P:cellular response to heat"/>
    <property type="evidence" value="ECO:0007669"/>
    <property type="project" value="TreeGrafter"/>
</dbReference>
<dbReference type="Pfam" id="PF07724">
    <property type="entry name" value="AAA_2"/>
    <property type="match status" value="1"/>
</dbReference>
<evidence type="ECO:0000256" key="2">
    <source>
        <dbReference type="ARBA" id="ARBA00022741"/>
    </source>
</evidence>
<dbReference type="InterPro" id="IPR003959">
    <property type="entry name" value="ATPase_AAA_core"/>
</dbReference>
<sequence>MEAVKFKICEECQGQGESNGKKCSACFGYRRFYFFNNNFFYWQKEIDYVRIFISEFQEVINIIINGLLIIGIILTLVLIYNILDLVEFEPRLLWAFLTAPDPRNFFLFILIALDMYLYYRLARPGMQERRKFSLLKNKKIFTKYNLADSLNQEASRIIDKAWLYARHKKIFPLSVWHVLFILLDDKDIRLVLARLGVGAETLKQTIDKNLEELVGLAQSSDGLTDETKDLILNAYFHMTSRQTDHIAEVDLLAGVVMASKEVRDFFYNFDIDEYKIDNVISWININKQLVERYQRFRSRAVFRPKSGINRSYTAIATPILDSFSQDLTKMAKQGALPLSIAREDEIQDVITTMESDFSSVVLVGPPGVGKNTIIDGLANRMMAEELPDLFQDKRLVSISVPLLVSGASGTGKLEERLLTLLNEIEISSNIILFIDDIHQLAGISSEGTEGVDLAEILSSEIRKHNIIVIAATDNQNYVQYIEGAALGYALKKININEPDKNQTIKIMEAHVGAVEAKHGVYFTYNALEKIHDLADRYITDVSLPKKAIDLMDEAGIMVAKIGRQDKLVRAEDIASLVSRKTSIPLTEVTSQESSKLMNLEEEIHQRIVGQDEAVKHVASALRRARAELRDSNRPIVNLLFLGPTGVGKTELAKTVAEKYFGDEQNMIRLDMSEYQSQSSLPRLIGSSQAGTPGLLTEAVRHKPFALLLLDEIEKSHPDILNVFLQVMEDGRLTDALGRTVDFTNLIIIATSNAGTAYIQDQINAGRQIEEFQDDLIKNQIRDIFRPEFINRFDGTVVFRPLTPEEIFKIAGLMLNKVRKRLEQKGIFFEITPEAQKELAVAGFDPVFGARPLRRVIQERVDNALANFLLTGKIGRRDVIVYDVGGQISVKKARGY</sequence>
<accession>A0A2H0NDZ7</accession>
<evidence type="ECO:0000313" key="9">
    <source>
        <dbReference type="Proteomes" id="UP000230564"/>
    </source>
</evidence>
<organism evidence="8 9">
    <name type="scientific">Candidatus Komeilibacteria bacterium CG11_big_fil_rev_8_21_14_0_20_36_20</name>
    <dbReference type="NCBI Taxonomy" id="1974477"/>
    <lineage>
        <taxon>Bacteria</taxon>
        <taxon>Candidatus Komeiliibacteriota</taxon>
    </lineage>
</organism>
<dbReference type="CDD" id="cd00009">
    <property type="entry name" value="AAA"/>
    <property type="match status" value="1"/>
</dbReference>
<keyword evidence="5" id="KW-0472">Membrane</keyword>
<evidence type="ECO:0000256" key="1">
    <source>
        <dbReference type="ARBA" id="ARBA00022737"/>
    </source>
</evidence>
<dbReference type="Gene3D" id="1.10.8.60">
    <property type="match status" value="2"/>
</dbReference>
<dbReference type="Proteomes" id="UP000230564">
    <property type="component" value="Unassembled WGS sequence"/>
</dbReference>
<dbReference type="InterPro" id="IPR003593">
    <property type="entry name" value="AAA+_ATPase"/>
</dbReference>
<proteinExistence type="predicted"/>
<evidence type="ECO:0000259" key="6">
    <source>
        <dbReference type="SMART" id="SM00382"/>
    </source>
</evidence>
<dbReference type="SMART" id="SM01086">
    <property type="entry name" value="ClpB_D2-small"/>
    <property type="match status" value="1"/>
</dbReference>
<dbReference type="SUPFAM" id="SSF52540">
    <property type="entry name" value="P-loop containing nucleoside triphosphate hydrolases"/>
    <property type="match status" value="2"/>
</dbReference>
<dbReference type="Gene3D" id="1.10.1780.10">
    <property type="entry name" value="Clp, N-terminal domain"/>
    <property type="match status" value="1"/>
</dbReference>
<keyword evidence="1" id="KW-0677">Repeat</keyword>
<keyword evidence="4" id="KW-0143">Chaperone</keyword>
<dbReference type="Pfam" id="PF02861">
    <property type="entry name" value="Clp_N"/>
    <property type="match status" value="1"/>
</dbReference>
<dbReference type="AlphaFoldDB" id="A0A2H0NDZ7"/>
<feature type="domain" description="AAA+ ATPase" evidence="6">
    <location>
        <begin position="356"/>
        <end position="499"/>
    </location>
</feature>
<dbReference type="Pfam" id="PF10431">
    <property type="entry name" value="ClpB_D2-small"/>
    <property type="match status" value="1"/>
</dbReference>
<keyword evidence="3" id="KW-0067">ATP-binding</keyword>
<evidence type="ECO:0000256" key="4">
    <source>
        <dbReference type="ARBA" id="ARBA00023186"/>
    </source>
</evidence>
<dbReference type="InterPro" id="IPR036628">
    <property type="entry name" value="Clp_N_dom_sf"/>
</dbReference>
<dbReference type="GO" id="GO:0016887">
    <property type="term" value="F:ATP hydrolysis activity"/>
    <property type="evidence" value="ECO:0007669"/>
    <property type="project" value="InterPro"/>
</dbReference>
<gene>
    <name evidence="8" type="ORF">COV55_01660</name>
</gene>
<evidence type="ECO:0008006" key="10">
    <source>
        <dbReference type="Google" id="ProtNLM"/>
    </source>
</evidence>
<feature type="domain" description="Clp ATPase C-terminal" evidence="7">
    <location>
        <begin position="801"/>
        <end position="889"/>
    </location>
</feature>
<dbReference type="Pfam" id="PF17871">
    <property type="entry name" value="AAA_lid_9"/>
    <property type="match status" value="1"/>
</dbReference>
<evidence type="ECO:0000256" key="3">
    <source>
        <dbReference type="ARBA" id="ARBA00022840"/>
    </source>
</evidence>
<dbReference type="PRINTS" id="PR00300">
    <property type="entry name" value="CLPPROTEASEA"/>
</dbReference>
<dbReference type="InterPro" id="IPR001270">
    <property type="entry name" value="ClpA/B"/>
</dbReference>
<dbReference type="InterPro" id="IPR027417">
    <property type="entry name" value="P-loop_NTPase"/>
</dbReference>
<dbReference type="InterPro" id="IPR050130">
    <property type="entry name" value="ClpA_ClpB"/>
</dbReference>
<dbReference type="FunFam" id="3.40.50.300:FF:000025">
    <property type="entry name" value="ATP-dependent Clp protease subunit"/>
    <property type="match status" value="1"/>
</dbReference>